<dbReference type="WBParaSite" id="Hba_10787">
    <property type="protein sequence ID" value="Hba_10787"/>
    <property type="gene ID" value="Hba_10787"/>
</dbReference>
<proteinExistence type="predicted"/>
<accession>A0A1I7WZR7</accession>
<sequence length="67" mass="7663">MLSNTDTLATCVIRNLRKTSDTQTRTGQQHVKQYTCSKDGLDYLDSWSSRPQVRLARFAKTASHFVQ</sequence>
<name>A0A1I7WZR7_HETBA</name>
<reference evidence="2" key="1">
    <citation type="submission" date="2016-11" db="UniProtKB">
        <authorList>
            <consortium name="WormBaseParasite"/>
        </authorList>
    </citation>
    <scope>IDENTIFICATION</scope>
</reference>
<protein>
    <submittedName>
        <fullName evidence="2">Uncharacterized protein</fullName>
    </submittedName>
</protein>
<dbReference type="Proteomes" id="UP000095283">
    <property type="component" value="Unplaced"/>
</dbReference>
<organism evidence="1 2">
    <name type="scientific">Heterorhabditis bacteriophora</name>
    <name type="common">Entomopathogenic nematode worm</name>
    <dbReference type="NCBI Taxonomy" id="37862"/>
    <lineage>
        <taxon>Eukaryota</taxon>
        <taxon>Metazoa</taxon>
        <taxon>Ecdysozoa</taxon>
        <taxon>Nematoda</taxon>
        <taxon>Chromadorea</taxon>
        <taxon>Rhabditida</taxon>
        <taxon>Rhabditina</taxon>
        <taxon>Rhabditomorpha</taxon>
        <taxon>Strongyloidea</taxon>
        <taxon>Heterorhabditidae</taxon>
        <taxon>Heterorhabditis</taxon>
    </lineage>
</organism>
<evidence type="ECO:0000313" key="2">
    <source>
        <dbReference type="WBParaSite" id="Hba_10787"/>
    </source>
</evidence>
<dbReference type="AlphaFoldDB" id="A0A1I7WZR7"/>
<evidence type="ECO:0000313" key="1">
    <source>
        <dbReference type="Proteomes" id="UP000095283"/>
    </source>
</evidence>
<keyword evidence="1" id="KW-1185">Reference proteome</keyword>